<feature type="transmembrane region" description="Helical" evidence="1">
    <location>
        <begin position="155"/>
        <end position="175"/>
    </location>
</feature>
<sequence length="182" mass="19999">MAKRWFLRMISVALSIGVFCGGFMPMMHSLPGYTAFAADRNTEVTVTSTTSGTETSGLAGVPVSASAPAAVHGSTTRTQGYARGFRSYTRRSTSRSYGYGGYGYSGSHQGYSGSRLGYGGFGSHLFSFGAGYMFGRLFHPFGSYYGYSGMYGYHHFSVLGLLFDLVILYIIWRVIRAFFRRR</sequence>
<evidence type="ECO:0000313" key="3">
    <source>
        <dbReference type="Proteomes" id="UP000050482"/>
    </source>
</evidence>
<feature type="transmembrane region" description="Helical" evidence="1">
    <location>
        <begin position="6"/>
        <end position="24"/>
    </location>
</feature>
<keyword evidence="1" id="KW-0472">Membrane</keyword>
<dbReference type="Proteomes" id="UP000050482">
    <property type="component" value="Unassembled WGS sequence"/>
</dbReference>
<evidence type="ECO:0000256" key="1">
    <source>
        <dbReference type="SAM" id="Phobius"/>
    </source>
</evidence>
<gene>
    <name evidence="2" type="ORF">AN477_14885</name>
</gene>
<protein>
    <submittedName>
        <fullName evidence="2">Uncharacterized protein</fullName>
    </submittedName>
</protein>
<comment type="caution">
    <text evidence="2">The sequence shown here is derived from an EMBL/GenBank/DDBJ whole genome shotgun (WGS) entry which is preliminary data.</text>
</comment>
<reference evidence="2 3" key="1">
    <citation type="submission" date="2015-09" db="EMBL/GenBank/DDBJ databases">
        <title>Draft genome sequence of Alicyclobacillus ferrooxydans DSM 22381.</title>
        <authorList>
            <person name="Hemp J."/>
        </authorList>
    </citation>
    <scope>NUCLEOTIDE SEQUENCE [LARGE SCALE GENOMIC DNA]</scope>
    <source>
        <strain evidence="2 3">TC-34</strain>
    </source>
</reference>
<dbReference type="PATRIC" id="fig|471514.4.peg.2564"/>
<keyword evidence="1" id="KW-0812">Transmembrane</keyword>
<organism evidence="2 3">
    <name type="scientific">Alicyclobacillus ferrooxydans</name>
    <dbReference type="NCBI Taxonomy" id="471514"/>
    <lineage>
        <taxon>Bacteria</taxon>
        <taxon>Bacillati</taxon>
        <taxon>Bacillota</taxon>
        <taxon>Bacilli</taxon>
        <taxon>Bacillales</taxon>
        <taxon>Alicyclobacillaceae</taxon>
        <taxon>Alicyclobacillus</taxon>
    </lineage>
</organism>
<keyword evidence="1" id="KW-1133">Transmembrane helix</keyword>
<accession>A0A0P9CBX7</accession>
<dbReference type="RefSeq" id="WP_054969955.1">
    <property type="nucleotide sequence ID" value="NZ_LJCO01000064.1"/>
</dbReference>
<name>A0A0P9CBX7_9BACL</name>
<dbReference type="EMBL" id="LJCO01000064">
    <property type="protein sequence ID" value="KPV42960.1"/>
    <property type="molecule type" value="Genomic_DNA"/>
</dbReference>
<dbReference type="AlphaFoldDB" id="A0A0P9CBX7"/>
<evidence type="ECO:0000313" key="2">
    <source>
        <dbReference type="EMBL" id="KPV42960.1"/>
    </source>
</evidence>
<proteinExistence type="predicted"/>
<feature type="transmembrane region" description="Helical" evidence="1">
    <location>
        <begin position="116"/>
        <end position="135"/>
    </location>
</feature>
<dbReference type="STRING" id="471514.AN477_14885"/>
<keyword evidence="3" id="KW-1185">Reference proteome</keyword>